<feature type="region of interest" description="Disordered" evidence="2">
    <location>
        <begin position="27"/>
        <end position="52"/>
    </location>
</feature>
<sequence length="661" mass="73606">MDPFRYRLLILRFPSVLLNTSVIQAAMGNPPTSNPRKRHAPSGNDEGTPHVRKRERYTRAACNLCKARKVRCSGISPCNRCTETRSECTFAETATLLLGTQDLNVRPEWAMRLENSMETLNQRLLRLPTSTLHDSPCTRKTRTPAWSNSEARVIFPSVDTFQLHRPLLEQRLHVSAENKVMSTRSPVPKTSNDTPPMILMQAAQPILALNYDTALLYIEKFGSDILTTYPCVSLDLLRSNLKALFQATSPASLNVSDSYHYSVSLAEIEILKVAIAVGAAGEDEVKTALGSDLSSYISWSVDSMTQKSAIAIEDVTIACLLSIYYLVHEEPLQAWRLIGVAARGSLELRLHKPLVDTRSSYGCNEEQARRLLFCCICEIDGRSGLMCNLPRTLTSQIIDESKLLPDSDYPYLAAMFKLNKLNAEALDMTTPKNLGSQNLDDDQRASFLDYQLHRVVNSHPVTPTNLSDDIPSISNSSQSCVLGAFTQLRANLIRVMAYRASLNSVENAKCQPRSVQILVTAAREIIQTYIDTKRDYAIARYLRAPFELAAHVATCFLLLAATYNPTPYVSLCKDIFSAGIDMLNTSAHTITQQEDGPWYLLGNLRRLAEHIGLLPCPNSLSEAEGYGVNSSTSEMSFLENAHEDIDALVLQDMNWFNNLLV</sequence>
<evidence type="ECO:0000256" key="2">
    <source>
        <dbReference type="SAM" id="MobiDB-lite"/>
    </source>
</evidence>
<dbReference type="PROSITE" id="PS50048">
    <property type="entry name" value="ZN2_CY6_FUNGAL_2"/>
    <property type="match status" value="1"/>
</dbReference>
<feature type="chain" id="PRO_5040517165" description="Zn(2)-C6 fungal-type domain-containing protein" evidence="3">
    <location>
        <begin position="26"/>
        <end position="661"/>
    </location>
</feature>
<dbReference type="PANTHER" id="PTHR46910:SF13">
    <property type="entry name" value="SPECIFIC TRANSCRIPTION FACTOR, PUTATIVE (AFU_ORTHOLOGUE AFUA_4G06190)-RELATED"/>
    <property type="match status" value="1"/>
</dbReference>
<keyword evidence="1" id="KW-0539">Nucleus</keyword>
<organism evidence="5 6">
    <name type="scientific">Dendryphion nanum</name>
    <dbReference type="NCBI Taxonomy" id="256645"/>
    <lineage>
        <taxon>Eukaryota</taxon>
        <taxon>Fungi</taxon>
        <taxon>Dikarya</taxon>
        <taxon>Ascomycota</taxon>
        <taxon>Pezizomycotina</taxon>
        <taxon>Dothideomycetes</taxon>
        <taxon>Pleosporomycetidae</taxon>
        <taxon>Pleosporales</taxon>
        <taxon>Torulaceae</taxon>
        <taxon>Dendryphion</taxon>
    </lineage>
</organism>
<dbReference type="GO" id="GO:0000981">
    <property type="term" value="F:DNA-binding transcription factor activity, RNA polymerase II-specific"/>
    <property type="evidence" value="ECO:0007669"/>
    <property type="project" value="InterPro"/>
</dbReference>
<dbReference type="CDD" id="cd00067">
    <property type="entry name" value="GAL4"/>
    <property type="match status" value="1"/>
</dbReference>
<name>A0A9P9J297_9PLEO</name>
<dbReference type="PROSITE" id="PS00463">
    <property type="entry name" value="ZN2_CY6_FUNGAL_1"/>
    <property type="match status" value="1"/>
</dbReference>
<feature type="signal peptide" evidence="3">
    <location>
        <begin position="1"/>
        <end position="25"/>
    </location>
</feature>
<evidence type="ECO:0000259" key="4">
    <source>
        <dbReference type="PROSITE" id="PS50048"/>
    </source>
</evidence>
<dbReference type="SMART" id="SM00066">
    <property type="entry name" value="GAL4"/>
    <property type="match status" value="1"/>
</dbReference>
<proteinExistence type="predicted"/>
<keyword evidence="3" id="KW-0732">Signal</keyword>
<gene>
    <name evidence="5" type="ORF">B0J11DRAFT_563657</name>
</gene>
<evidence type="ECO:0000256" key="1">
    <source>
        <dbReference type="ARBA" id="ARBA00023242"/>
    </source>
</evidence>
<dbReference type="Proteomes" id="UP000700596">
    <property type="component" value="Unassembled WGS sequence"/>
</dbReference>
<protein>
    <recommendedName>
        <fullName evidence="4">Zn(2)-C6 fungal-type domain-containing protein</fullName>
    </recommendedName>
</protein>
<dbReference type="GO" id="GO:0008270">
    <property type="term" value="F:zinc ion binding"/>
    <property type="evidence" value="ECO:0007669"/>
    <property type="project" value="InterPro"/>
</dbReference>
<evidence type="ECO:0000256" key="3">
    <source>
        <dbReference type="SAM" id="SignalP"/>
    </source>
</evidence>
<dbReference type="Pfam" id="PF00172">
    <property type="entry name" value="Zn_clus"/>
    <property type="match status" value="1"/>
</dbReference>
<dbReference type="InterPro" id="IPR036864">
    <property type="entry name" value="Zn2-C6_fun-type_DNA-bd_sf"/>
</dbReference>
<dbReference type="AlphaFoldDB" id="A0A9P9J297"/>
<accession>A0A9P9J297</accession>
<keyword evidence="6" id="KW-1185">Reference proteome</keyword>
<dbReference type="InterPro" id="IPR001138">
    <property type="entry name" value="Zn2Cys6_DnaBD"/>
</dbReference>
<evidence type="ECO:0000313" key="5">
    <source>
        <dbReference type="EMBL" id="KAH7138754.1"/>
    </source>
</evidence>
<dbReference type="Gene3D" id="4.10.240.10">
    <property type="entry name" value="Zn(2)-C6 fungal-type DNA-binding domain"/>
    <property type="match status" value="1"/>
</dbReference>
<dbReference type="EMBL" id="JAGMWT010000001">
    <property type="protein sequence ID" value="KAH7138754.1"/>
    <property type="molecule type" value="Genomic_DNA"/>
</dbReference>
<dbReference type="SUPFAM" id="SSF57701">
    <property type="entry name" value="Zn2/Cys6 DNA-binding domain"/>
    <property type="match status" value="1"/>
</dbReference>
<dbReference type="InterPro" id="IPR050987">
    <property type="entry name" value="AtrR-like"/>
</dbReference>
<dbReference type="OrthoDB" id="103819at2759"/>
<comment type="caution">
    <text evidence="5">The sequence shown here is derived from an EMBL/GenBank/DDBJ whole genome shotgun (WGS) entry which is preliminary data.</text>
</comment>
<dbReference type="PANTHER" id="PTHR46910">
    <property type="entry name" value="TRANSCRIPTION FACTOR PDR1"/>
    <property type="match status" value="1"/>
</dbReference>
<feature type="domain" description="Zn(2)-C6 fungal-type" evidence="4">
    <location>
        <begin position="61"/>
        <end position="90"/>
    </location>
</feature>
<dbReference type="CDD" id="cd12148">
    <property type="entry name" value="fungal_TF_MHR"/>
    <property type="match status" value="1"/>
</dbReference>
<reference evidence="5" key="1">
    <citation type="journal article" date="2021" name="Nat. Commun.">
        <title>Genetic determinants of endophytism in the Arabidopsis root mycobiome.</title>
        <authorList>
            <person name="Mesny F."/>
            <person name="Miyauchi S."/>
            <person name="Thiergart T."/>
            <person name="Pickel B."/>
            <person name="Atanasova L."/>
            <person name="Karlsson M."/>
            <person name="Huettel B."/>
            <person name="Barry K.W."/>
            <person name="Haridas S."/>
            <person name="Chen C."/>
            <person name="Bauer D."/>
            <person name="Andreopoulos W."/>
            <person name="Pangilinan J."/>
            <person name="LaButti K."/>
            <person name="Riley R."/>
            <person name="Lipzen A."/>
            <person name="Clum A."/>
            <person name="Drula E."/>
            <person name="Henrissat B."/>
            <person name="Kohler A."/>
            <person name="Grigoriev I.V."/>
            <person name="Martin F.M."/>
            <person name="Hacquard S."/>
        </authorList>
    </citation>
    <scope>NUCLEOTIDE SEQUENCE</scope>
    <source>
        <strain evidence="5">MPI-CAGE-CH-0243</strain>
    </source>
</reference>
<evidence type="ECO:0000313" key="6">
    <source>
        <dbReference type="Proteomes" id="UP000700596"/>
    </source>
</evidence>